<keyword evidence="3" id="KW-1185">Reference proteome</keyword>
<sequence>MGVVRTDRWLRMYAEQWKKADSVTEKVDVARKTLIKPLCDVFQTKDVHALQDHLLQAGLLQPDQPLSSQWLEREEPWRIVAEQYRALQRKWTGPEVKIYLLPIEERNRFLQDQLGGKMGLTLPEAVILFIHPAIEEEELRVLLTHEYHHCCRLSHTKVTEQEITLLESIVMEGLAEHAVKEEFGSGRTAVWTRYYDRSWSMEWFEKWLKPHLDLPNRKLHYRYLYGDKRSGIPLWLGYYFGFRLVATAWDEEATTSKLLPCPAEELLAKSEFHER</sequence>
<dbReference type="InterPro" id="IPR018728">
    <property type="entry name" value="DUF2268"/>
</dbReference>
<accession>A0A9X2DSI8</accession>
<evidence type="ECO:0000259" key="1">
    <source>
        <dbReference type="Pfam" id="PF10026"/>
    </source>
</evidence>
<proteinExistence type="predicted"/>
<feature type="domain" description="DUF2268" evidence="1">
    <location>
        <begin position="77"/>
        <end position="267"/>
    </location>
</feature>
<comment type="caution">
    <text evidence="2">The sequence shown here is derived from an EMBL/GenBank/DDBJ whole genome shotgun (WGS) entry which is preliminary data.</text>
</comment>
<dbReference type="AlphaFoldDB" id="A0A9X2DSI8"/>
<name>A0A9X2DSI8_9BACI</name>
<gene>
    <name evidence="2" type="ORF">M3202_19560</name>
</gene>
<dbReference type="Proteomes" id="UP001139179">
    <property type="component" value="Unassembled WGS sequence"/>
</dbReference>
<evidence type="ECO:0000313" key="3">
    <source>
        <dbReference type="Proteomes" id="UP001139179"/>
    </source>
</evidence>
<evidence type="ECO:0000313" key="2">
    <source>
        <dbReference type="EMBL" id="MCM3716244.1"/>
    </source>
</evidence>
<reference evidence="2" key="1">
    <citation type="submission" date="2022-05" db="EMBL/GenBank/DDBJ databases">
        <title>Comparative Genomics of Spacecraft Associated Microbes.</title>
        <authorList>
            <person name="Tran M.T."/>
            <person name="Wright A."/>
            <person name="Seuylemezian A."/>
            <person name="Eisen J."/>
            <person name="Coil D."/>
        </authorList>
    </citation>
    <scope>NUCLEOTIDE SEQUENCE</scope>
    <source>
        <strain evidence="2">214.1.1</strain>
    </source>
</reference>
<dbReference type="EMBL" id="JAMBOL010000032">
    <property type="protein sequence ID" value="MCM3716244.1"/>
    <property type="molecule type" value="Genomic_DNA"/>
</dbReference>
<organism evidence="2 3">
    <name type="scientific">Halalkalibacter oceani</name>
    <dbReference type="NCBI Taxonomy" id="1653776"/>
    <lineage>
        <taxon>Bacteria</taxon>
        <taxon>Bacillati</taxon>
        <taxon>Bacillota</taxon>
        <taxon>Bacilli</taxon>
        <taxon>Bacillales</taxon>
        <taxon>Bacillaceae</taxon>
        <taxon>Halalkalibacter</taxon>
    </lineage>
</organism>
<dbReference type="RefSeq" id="WP_251224915.1">
    <property type="nucleotide sequence ID" value="NZ_JAMBOL010000032.1"/>
</dbReference>
<protein>
    <submittedName>
        <fullName evidence="2">DUF2268 domain-containing protein</fullName>
    </submittedName>
</protein>
<dbReference type="Pfam" id="PF10026">
    <property type="entry name" value="DUF2268"/>
    <property type="match status" value="1"/>
</dbReference>